<dbReference type="Gene3D" id="3.40.1280.10">
    <property type="match status" value="1"/>
</dbReference>
<accession>A0AAU7DT92</accession>
<protein>
    <submittedName>
        <fullName evidence="5">TrmH family RNA methyltransferase</fullName>
    </submittedName>
</protein>
<dbReference type="AlphaFoldDB" id="A0AAU7DT92"/>
<sequence length="270" mass="29124">MSQIRISVKNARFQLIEALVHNRNKRSREGQFLVQGVRPINLAIEHGWTIKTVIYASDKDLSGWARSLLALEAEKIAMTSDLLAELSGKEEGTAEVVVIVAMPADDLGRINVTDDFMGVVFDRPNQPGNVGTIMRSADALGAHGLIVTGHAADPYDPKSVRASTGSLFSLPVVRQNSQAEVLAWVEQHRAAGTPITIVATDELGEADVWDFSFTGPVLILVGNETTGLSKSWRECADVTLKVPMVGAASSLNAGNAATLMMYEALRQRSQ</sequence>
<dbReference type="GO" id="GO:0032259">
    <property type="term" value="P:methylation"/>
    <property type="evidence" value="ECO:0007669"/>
    <property type="project" value="UniProtKB-KW"/>
</dbReference>
<dbReference type="Pfam" id="PF22655">
    <property type="entry name" value="SpoU_sub_bind_like"/>
    <property type="match status" value="1"/>
</dbReference>
<dbReference type="InterPro" id="IPR029026">
    <property type="entry name" value="tRNA_m1G_MTases_N"/>
</dbReference>
<dbReference type="InterPro" id="IPR001537">
    <property type="entry name" value="SpoU_MeTrfase"/>
</dbReference>
<dbReference type="GO" id="GO:0008173">
    <property type="term" value="F:RNA methyltransferase activity"/>
    <property type="evidence" value="ECO:0007669"/>
    <property type="project" value="InterPro"/>
</dbReference>
<dbReference type="EMBL" id="CP146203">
    <property type="protein sequence ID" value="XBH20520.1"/>
    <property type="molecule type" value="Genomic_DNA"/>
</dbReference>
<organism evidence="5">
    <name type="scientific">Jonesiaceae bacterium BS-20</name>
    <dbReference type="NCBI Taxonomy" id="3120821"/>
    <lineage>
        <taxon>Bacteria</taxon>
        <taxon>Bacillati</taxon>
        <taxon>Actinomycetota</taxon>
        <taxon>Actinomycetes</taxon>
        <taxon>Micrococcales</taxon>
        <taxon>Jonesiaceae</taxon>
    </lineage>
</organism>
<dbReference type="SUPFAM" id="SSF75217">
    <property type="entry name" value="alpha/beta knot"/>
    <property type="match status" value="1"/>
</dbReference>
<dbReference type="InterPro" id="IPR054578">
    <property type="entry name" value="SpoU_sub_bind-like_N"/>
</dbReference>
<gene>
    <name evidence="5" type="ORF">V5R04_09735</name>
</gene>
<dbReference type="GO" id="GO:0003723">
    <property type="term" value="F:RNA binding"/>
    <property type="evidence" value="ECO:0007669"/>
    <property type="project" value="InterPro"/>
</dbReference>
<evidence type="ECO:0000256" key="2">
    <source>
        <dbReference type="ARBA" id="ARBA00022679"/>
    </source>
</evidence>
<reference evidence="5" key="1">
    <citation type="submission" date="2024-02" db="EMBL/GenBank/DDBJ databases">
        <title>Tomenella chthoni gen. nov. sp. nov., a member of the family Jonesiaceae isolated from bat guano.</title>
        <authorList>
            <person name="Miller S.L."/>
            <person name="King J."/>
            <person name="Sankaranarayanan K."/>
            <person name="Lawson P.A."/>
        </authorList>
    </citation>
    <scope>NUCLEOTIDE SEQUENCE</scope>
    <source>
        <strain evidence="5">BS-20</strain>
    </source>
</reference>
<evidence type="ECO:0000259" key="3">
    <source>
        <dbReference type="Pfam" id="PF00588"/>
    </source>
</evidence>
<evidence type="ECO:0000256" key="1">
    <source>
        <dbReference type="ARBA" id="ARBA00022603"/>
    </source>
</evidence>
<dbReference type="PANTHER" id="PTHR43191">
    <property type="entry name" value="RRNA METHYLTRANSFERASE 3"/>
    <property type="match status" value="1"/>
</dbReference>
<dbReference type="GO" id="GO:0006396">
    <property type="term" value="P:RNA processing"/>
    <property type="evidence" value="ECO:0007669"/>
    <property type="project" value="InterPro"/>
</dbReference>
<dbReference type="InterPro" id="IPR029064">
    <property type="entry name" value="Ribosomal_eL30-like_sf"/>
</dbReference>
<proteinExistence type="predicted"/>
<feature type="domain" description="tRNA/rRNA methyltransferase SpoU type" evidence="3">
    <location>
        <begin position="119"/>
        <end position="262"/>
    </location>
</feature>
<name>A0AAU7DT92_9MICO</name>
<keyword evidence="2" id="KW-0808">Transferase</keyword>
<dbReference type="Gene3D" id="3.30.1330.30">
    <property type="match status" value="1"/>
</dbReference>
<dbReference type="InterPro" id="IPR051259">
    <property type="entry name" value="rRNA_Methyltransferase"/>
</dbReference>
<feature type="domain" description="SpoU L30e-like N-terminal" evidence="4">
    <location>
        <begin position="10"/>
        <end position="97"/>
    </location>
</feature>
<dbReference type="Pfam" id="PF00588">
    <property type="entry name" value="SpoU_methylase"/>
    <property type="match status" value="1"/>
</dbReference>
<evidence type="ECO:0000259" key="4">
    <source>
        <dbReference type="Pfam" id="PF22655"/>
    </source>
</evidence>
<dbReference type="InterPro" id="IPR029028">
    <property type="entry name" value="Alpha/beta_knot_MTases"/>
</dbReference>
<dbReference type="SUPFAM" id="SSF55315">
    <property type="entry name" value="L30e-like"/>
    <property type="match status" value="1"/>
</dbReference>
<evidence type="ECO:0000313" key="5">
    <source>
        <dbReference type="EMBL" id="XBH20520.1"/>
    </source>
</evidence>
<keyword evidence="1 5" id="KW-0489">Methyltransferase</keyword>
<dbReference type="PANTHER" id="PTHR43191:SF2">
    <property type="entry name" value="RRNA METHYLTRANSFERASE 3, MITOCHONDRIAL"/>
    <property type="match status" value="1"/>
</dbReference>